<dbReference type="Proteomes" id="UP001462502">
    <property type="component" value="Unassembled WGS sequence"/>
</dbReference>
<dbReference type="PROSITE" id="PS51186">
    <property type="entry name" value="GNAT"/>
    <property type="match status" value="1"/>
</dbReference>
<evidence type="ECO:0000256" key="2">
    <source>
        <dbReference type="ARBA" id="ARBA00023315"/>
    </source>
</evidence>
<dbReference type="InterPro" id="IPR016181">
    <property type="entry name" value="Acyl_CoA_acyltransferase"/>
</dbReference>
<evidence type="ECO:0000259" key="3">
    <source>
        <dbReference type="PROSITE" id="PS51186"/>
    </source>
</evidence>
<dbReference type="EMBL" id="JBDXMI010000001">
    <property type="protein sequence ID" value="MEO9382689.1"/>
    <property type="molecule type" value="Genomic_DNA"/>
</dbReference>
<sequence length="217" mass="23337">MQPVAAGRDLAAAGGRSGRDGFAVGMKGSGERFSVRLSFSHFEARFLAGLAMMERGMGECAKMAPAMRLAKGADAAALADLYRQLTGDERVKVLPARLDSLADGVRAQVLVCECDGELAGTAWLGFCEDAMYGEQPFAVLENVVVHASWRGRGLGTALLREAERRCLARGCSKIMLLSAAGREDAHRLFLRAGFRGDAKLGFVKYRRDMLARDSSST</sequence>
<comment type="caution">
    <text evidence="4">The sequence shown here is derived from an EMBL/GenBank/DDBJ whole genome shotgun (WGS) entry which is preliminary data.</text>
</comment>
<dbReference type="Gene3D" id="3.40.630.30">
    <property type="match status" value="1"/>
</dbReference>
<keyword evidence="1" id="KW-0808">Transferase</keyword>
<proteinExistence type="predicted"/>
<organism evidence="4 5">
    <name type="scientific">Chromobacterium phragmitis</name>
    <dbReference type="NCBI Taxonomy" id="2202141"/>
    <lineage>
        <taxon>Bacteria</taxon>
        <taxon>Pseudomonadati</taxon>
        <taxon>Pseudomonadota</taxon>
        <taxon>Betaproteobacteria</taxon>
        <taxon>Neisseriales</taxon>
        <taxon>Chromobacteriaceae</taxon>
        <taxon>Chromobacterium</taxon>
    </lineage>
</organism>
<accession>A0ABV0IPI9</accession>
<evidence type="ECO:0000256" key="1">
    <source>
        <dbReference type="ARBA" id="ARBA00022679"/>
    </source>
</evidence>
<keyword evidence="5" id="KW-1185">Reference proteome</keyword>
<dbReference type="Pfam" id="PF00583">
    <property type="entry name" value="Acetyltransf_1"/>
    <property type="match status" value="1"/>
</dbReference>
<dbReference type="InterPro" id="IPR050832">
    <property type="entry name" value="Bact_Acetyltransf"/>
</dbReference>
<name>A0ABV0IPI9_9NEIS</name>
<dbReference type="SUPFAM" id="SSF55729">
    <property type="entry name" value="Acyl-CoA N-acyltransferases (Nat)"/>
    <property type="match status" value="1"/>
</dbReference>
<dbReference type="PANTHER" id="PTHR43877">
    <property type="entry name" value="AMINOALKYLPHOSPHONATE N-ACETYLTRANSFERASE-RELATED-RELATED"/>
    <property type="match status" value="1"/>
</dbReference>
<dbReference type="RefSeq" id="WP_347937757.1">
    <property type="nucleotide sequence ID" value="NZ_CP158160.1"/>
</dbReference>
<keyword evidence="2" id="KW-0012">Acyltransferase</keyword>
<evidence type="ECO:0000313" key="4">
    <source>
        <dbReference type="EMBL" id="MEO9382689.1"/>
    </source>
</evidence>
<dbReference type="InterPro" id="IPR000182">
    <property type="entry name" value="GNAT_dom"/>
</dbReference>
<gene>
    <name evidence="4" type="ORF">ABI908_00985</name>
</gene>
<reference evidence="4 5" key="1">
    <citation type="submission" date="2024-05" db="EMBL/GenBank/DDBJ databases">
        <authorList>
            <person name="De Oliveira J.P."/>
            <person name="Noriler S.A."/>
            <person name="De Oliveira A.G."/>
            <person name="Sipoli D.S."/>
        </authorList>
    </citation>
    <scope>NUCLEOTIDE SEQUENCE [LARGE SCALE GENOMIC DNA]</scope>
    <source>
        <strain evidence="4 5">LABIM192</strain>
    </source>
</reference>
<protein>
    <submittedName>
        <fullName evidence="4">GNAT family N-acetyltransferase</fullName>
    </submittedName>
</protein>
<feature type="domain" description="N-acetyltransferase" evidence="3">
    <location>
        <begin position="65"/>
        <end position="217"/>
    </location>
</feature>
<dbReference type="CDD" id="cd04301">
    <property type="entry name" value="NAT_SF"/>
    <property type="match status" value="1"/>
</dbReference>
<dbReference type="PANTHER" id="PTHR43877:SF1">
    <property type="entry name" value="ACETYLTRANSFERASE"/>
    <property type="match status" value="1"/>
</dbReference>
<evidence type="ECO:0000313" key="5">
    <source>
        <dbReference type="Proteomes" id="UP001462502"/>
    </source>
</evidence>